<dbReference type="HOGENOM" id="CLU_055524_3_0_1"/>
<keyword evidence="6" id="KW-0325">Glycoprotein</keyword>
<dbReference type="GeneID" id="102551255"/>
<dbReference type="InterPro" id="IPR048232">
    <property type="entry name" value="TSN6/7_LEL"/>
</dbReference>
<evidence type="ECO:0000256" key="5">
    <source>
        <dbReference type="ARBA" id="ARBA00023136"/>
    </source>
</evidence>
<accession>M0RAB0</accession>
<dbReference type="Bgee" id="ENSRNOG00000049257">
    <property type="expression patterns" value="Expressed in testis"/>
</dbReference>
<evidence type="ECO:0000256" key="1">
    <source>
        <dbReference type="ARBA" id="ARBA00004141"/>
    </source>
</evidence>
<evidence type="ECO:0000256" key="7">
    <source>
        <dbReference type="ARBA" id="ARBA00056010"/>
    </source>
</evidence>
<dbReference type="Pfam" id="PF00335">
    <property type="entry name" value="Tetraspanin"/>
    <property type="match status" value="1"/>
</dbReference>
<keyword evidence="11" id="KW-1185">Reference proteome</keyword>
<dbReference type="AlphaFoldDB" id="M0RAB0"/>
<evidence type="ECO:0000256" key="4">
    <source>
        <dbReference type="ARBA" id="ARBA00022989"/>
    </source>
</evidence>
<dbReference type="FunFam" id="1.10.1450.10:FF:000003">
    <property type="entry name" value="Tetraspanin"/>
    <property type="match status" value="1"/>
</dbReference>
<reference evidence="10" key="1">
    <citation type="submission" date="2024-01" db="EMBL/GenBank/DDBJ databases">
        <title>GRCr8: a new rat reference genome assembly contstructed from accurate long reads and long range scaffolding.</title>
        <authorList>
            <person name="Doris P.A."/>
            <person name="Kalbfleisch T."/>
            <person name="Li K."/>
            <person name="Howe K."/>
            <person name="Wood J."/>
        </authorList>
    </citation>
    <scope>NUCLEOTIDE SEQUENCE [LARGE SCALE GENOMIC DNA]</scope>
    <source>
        <strain evidence="10">Brown Norway</strain>
    </source>
</reference>
<dbReference type="GO" id="GO:0005886">
    <property type="term" value="C:plasma membrane"/>
    <property type="evidence" value="ECO:0000318"/>
    <property type="project" value="GO_Central"/>
</dbReference>
<dbReference type="InterPro" id="IPR000301">
    <property type="entry name" value="Tetraspanin_animals"/>
</dbReference>
<dbReference type="RefSeq" id="XP_038956946.1">
    <property type="nucleotide sequence ID" value="XM_039101018.2"/>
</dbReference>
<feature type="transmembrane region" description="Helical" evidence="9">
    <location>
        <begin position="53"/>
        <end position="73"/>
    </location>
</feature>
<feature type="transmembrane region" description="Helical" evidence="9">
    <location>
        <begin position="85"/>
        <end position="107"/>
    </location>
</feature>
<dbReference type="PRINTS" id="PR00259">
    <property type="entry name" value="TMFOUR"/>
</dbReference>
<feature type="disulfide bond" evidence="8">
    <location>
        <begin position="146"/>
        <end position="169"/>
    </location>
</feature>
<dbReference type="eggNOG" id="KOG3882">
    <property type="taxonomic scope" value="Eukaryota"/>
</dbReference>
<dbReference type="Gene3D" id="1.10.1450.10">
    <property type="entry name" value="Tetraspanin"/>
    <property type="match status" value="1"/>
</dbReference>
<evidence type="ECO:0000313" key="12">
    <source>
        <dbReference type="RGD" id="7591504"/>
    </source>
</evidence>
<evidence type="ECO:0000313" key="10">
    <source>
        <dbReference type="Ensembl" id="ENSRNOP00000066455.2"/>
    </source>
</evidence>
<dbReference type="InterPro" id="IPR018503">
    <property type="entry name" value="Tetraspanin_CS"/>
</dbReference>
<name>M0RAB0_RAT</name>
<dbReference type="CDD" id="cd03161">
    <property type="entry name" value="TM4SF2_6_like_LEL"/>
    <property type="match status" value="1"/>
</dbReference>
<feature type="transmembrane region" description="Helical" evidence="9">
    <location>
        <begin position="12"/>
        <end position="33"/>
    </location>
</feature>
<dbReference type="PROSITE" id="PS00421">
    <property type="entry name" value="TM4_1"/>
    <property type="match status" value="1"/>
</dbReference>
<dbReference type="PaxDb" id="10116-ENSRNOP00000066455"/>
<dbReference type="InterPro" id="IPR018499">
    <property type="entry name" value="Tetraspanin/Peripherin"/>
</dbReference>
<dbReference type="KEGG" id="rno:102551255"/>
<keyword evidence="4 9" id="KW-1133">Transmembrane helix</keyword>
<keyword evidence="8" id="KW-1015">Disulfide bond</keyword>
<dbReference type="GeneTree" id="ENSGT00940000156153"/>
<gene>
    <name evidence="10 12" type="primary">LOC102551255</name>
</gene>
<dbReference type="InterPro" id="IPR008952">
    <property type="entry name" value="Tetraspanin_EC2_sf"/>
</dbReference>
<dbReference type="VEuPathDB" id="HostDB:ENSRNOG00000049257"/>
<dbReference type="PANTHER" id="PTHR19282">
    <property type="entry name" value="TETRASPANIN"/>
    <property type="match status" value="1"/>
</dbReference>
<dbReference type="STRING" id="10116.ENSRNOP00000066455"/>
<dbReference type="OrthoDB" id="9972904at2759"/>
<dbReference type="InParanoid" id="M0RAB0"/>
<evidence type="ECO:0000256" key="3">
    <source>
        <dbReference type="ARBA" id="ARBA00022692"/>
    </source>
</evidence>
<reference evidence="10" key="3">
    <citation type="submission" date="2025-09" db="UniProtKB">
        <authorList>
            <consortium name="Ensembl"/>
        </authorList>
    </citation>
    <scope>IDENTIFICATION</scope>
    <source>
        <strain evidence="10">Brown Norway</strain>
    </source>
</reference>
<dbReference type="Ensembl" id="ENSRNOT00000074410.3">
    <property type="protein sequence ID" value="ENSRNOP00000066455.2"/>
    <property type="gene ID" value="ENSRNOG00000049257.3"/>
</dbReference>
<protein>
    <recommendedName>
        <fullName evidence="9">Tetraspanin</fullName>
    </recommendedName>
</protein>
<dbReference type="AGR" id="RGD:7591504"/>
<evidence type="ECO:0000313" key="11">
    <source>
        <dbReference type="Proteomes" id="UP000002494"/>
    </source>
</evidence>
<dbReference type="PIRSF" id="PIRSF002419">
    <property type="entry name" value="Tetraspanin"/>
    <property type="match status" value="1"/>
</dbReference>
<comment type="similarity">
    <text evidence="2 9">Belongs to the tetraspanin (TM4SF) family.</text>
</comment>
<comment type="subcellular location">
    <subcellularLocation>
        <location evidence="1 9">Membrane</location>
        <topology evidence="1 9">Multi-pass membrane protein</topology>
    </subcellularLocation>
</comment>
<reference evidence="10" key="2">
    <citation type="submission" date="2025-08" db="UniProtKB">
        <authorList>
            <consortium name="Ensembl"/>
        </authorList>
    </citation>
    <scope>IDENTIFICATION</scope>
    <source>
        <strain evidence="10">Brown Norway</strain>
    </source>
</reference>
<evidence type="ECO:0000256" key="2">
    <source>
        <dbReference type="ARBA" id="ARBA00006840"/>
    </source>
</evidence>
<dbReference type="Proteomes" id="UP000002494">
    <property type="component" value="Chromosome 1"/>
</dbReference>
<evidence type="ECO:0000256" key="6">
    <source>
        <dbReference type="ARBA" id="ARBA00023180"/>
    </source>
</evidence>
<dbReference type="PANTHER" id="PTHR19282:SF257">
    <property type="entry name" value="TETRASPANIN-7"/>
    <property type="match status" value="1"/>
</dbReference>
<feature type="transmembrane region" description="Helical" evidence="9">
    <location>
        <begin position="208"/>
        <end position="230"/>
    </location>
</feature>
<keyword evidence="3 9" id="KW-0812">Transmembrane</keyword>
<organism evidence="10 11">
    <name type="scientific">Rattus norvegicus</name>
    <name type="common">Rat</name>
    <dbReference type="NCBI Taxonomy" id="10116"/>
    <lineage>
        <taxon>Eukaryota</taxon>
        <taxon>Metazoa</taxon>
        <taxon>Chordata</taxon>
        <taxon>Craniata</taxon>
        <taxon>Vertebrata</taxon>
        <taxon>Euteleostomi</taxon>
        <taxon>Mammalia</taxon>
        <taxon>Eutheria</taxon>
        <taxon>Euarchontoglires</taxon>
        <taxon>Glires</taxon>
        <taxon>Rodentia</taxon>
        <taxon>Myomorpha</taxon>
        <taxon>Muroidea</taxon>
        <taxon>Muridae</taxon>
        <taxon>Murinae</taxon>
        <taxon>Rattus</taxon>
    </lineage>
</organism>
<dbReference type="RGD" id="7591504">
    <property type="gene designation" value="LOC102551255"/>
</dbReference>
<dbReference type="SUPFAM" id="SSF48652">
    <property type="entry name" value="Tetraspanin"/>
    <property type="match status" value="1"/>
</dbReference>
<evidence type="ECO:0000256" key="8">
    <source>
        <dbReference type="PIRSR" id="PIRSR002419-1"/>
    </source>
</evidence>
<keyword evidence="5 9" id="KW-0472">Membrane</keyword>
<evidence type="ECO:0000256" key="9">
    <source>
        <dbReference type="RuleBase" id="RU361218"/>
    </source>
</evidence>
<sequence>METKFVASCLKIFLLIYSFAFWSTGVILLAFGVWGKLTLGTYLSLLAKNIADIPFVLIGIGTMIIIFGLFGCFASCRGSPWMLKLYSLFLSLVFLIELVASISGLLLHREIKDRFLKIYTNAIQNYNGNDKKSQAVDQVQYGLMCCGVKNYKDWNDNPYFLNHGIPQSCCKDETDCNPPDLHNLTTAATKVNKRGCYDLMIGFFEANMAVIIGMLFTTTFSQLIGIRLSCCLSRIIMTQRYKRCVKSSKRNSLLQE</sequence>
<comment type="function">
    <text evidence="7">May be involved in cell proliferation and cell motility.</text>
</comment>
<proteinExistence type="inferred from homology"/>